<dbReference type="RefSeq" id="WP_119432678.1">
    <property type="nucleotide sequence ID" value="NZ_QWGE01000004.1"/>
</dbReference>
<keyword evidence="3" id="KW-1185">Reference proteome</keyword>
<dbReference type="Pfam" id="PF11391">
    <property type="entry name" value="DUF2798"/>
    <property type="match status" value="1"/>
</dbReference>
<evidence type="ECO:0000256" key="1">
    <source>
        <dbReference type="SAM" id="Phobius"/>
    </source>
</evidence>
<comment type="caution">
    <text evidence="2">The sequence shown here is derived from an EMBL/GenBank/DDBJ whole genome shotgun (WGS) entry which is preliminary data.</text>
</comment>
<name>A0A399S0F4_9BACT</name>
<dbReference type="OrthoDB" id="854078at2"/>
<organism evidence="2 3">
    <name type="scientific">Pontibacter oryzae</name>
    <dbReference type="NCBI Taxonomy" id="2304593"/>
    <lineage>
        <taxon>Bacteria</taxon>
        <taxon>Pseudomonadati</taxon>
        <taxon>Bacteroidota</taxon>
        <taxon>Cytophagia</taxon>
        <taxon>Cytophagales</taxon>
        <taxon>Hymenobacteraceae</taxon>
        <taxon>Pontibacter</taxon>
    </lineage>
</organism>
<dbReference type="InterPro" id="IPR021529">
    <property type="entry name" value="DUF2798"/>
</dbReference>
<dbReference type="Proteomes" id="UP000266005">
    <property type="component" value="Unassembled WGS sequence"/>
</dbReference>
<keyword evidence="1" id="KW-1133">Transmembrane helix</keyword>
<evidence type="ECO:0000313" key="2">
    <source>
        <dbReference type="EMBL" id="RIJ36731.1"/>
    </source>
</evidence>
<dbReference type="AlphaFoldDB" id="A0A399S0F4"/>
<proteinExistence type="predicted"/>
<sequence>MKQIVLRPQLRRKLLIIAVISLLLASALEMYTFGLHSDFPGRWLRSFLVFYVLIAITSLLIVPGVNYGMGKFIRR</sequence>
<keyword evidence="1" id="KW-0812">Transmembrane</keyword>
<accession>A0A399S0F4</accession>
<keyword evidence="1" id="KW-0472">Membrane</keyword>
<gene>
    <name evidence="2" type="ORF">D1627_12905</name>
</gene>
<protein>
    <submittedName>
        <fullName evidence="2">DUF2798 domain-containing protein</fullName>
    </submittedName>
</protein>
<feature type="transmembrane region" description="Helical" evidence="1">
    <location>
        <begin position="43"/>
        <end position="65"/>
    </location>
</feature>
<evidence type="ECO:0000313" key="3">
    <source>
        <dbReference type="Proteomes" id="UP000266005"/>
    </source>
</evidence>
<dbReference type="EMBL" id="QWGE01000004">
    <property type="protein sequence ID" value="RIJ36731.1"/>
    <property type="molecule type" value="Genomic_DNA"/>
</dbReference>
<reference evidence="3" key="1">
    <citation type="submission" date="2018-08" db="EMBL/GenBank/DDBJ databases">
        <title>Mucilaginibacter sp. MYSH2.</title>
        <authorList>
            <person name="Seo T."/>
        </authorList>
    </citation>
    <scope>NUCLEOTIDE SEQUENCE [LARGE SCALE GENOMIC DNA]</scope>
    <source>
        <strain evidence="3">KIRAN</strain>
    </source>
</reference>